<evidence type="ECO:0000313" key="3">
    <source>
        <dbReference type="Proteomes" id="UP000007437"/>
    </source>
</evidence>
<sequence>MRTCGAASTRTRSRAPPGRSDGPKVPWASPHVVQIELHERGRVTVSRVISTGALDRKEIVFSVDSPKKASGNGGSADGFYVAAI</sequence>
<dbReference type="AlphaFoldDB" id="E5ATC6"/>
<dbReference type="EMBL" id="FR687359">
    <property type="protein sequence ID" value="CBW75800.1"/>
    <property type="molecule type" value="Genomic_DNA"/>
</dbReference>
<feature type="compositionally biased region" description="Polar residues" evidence="1">
    <location>
        <begin position="1"/>
        <end position="10"/>
    </location>
</feature>
<dbReference type="Proteomes" id="UP000007437">
    <property type="component" value="Chromosome"/>
</dbReference>
<dbReference type="STRING" id="882378.RBRH_01395"/>
<gene>
    <name evidence="2" type="ordered locus">RBRH_01395</name>
</gene>
<dbReference type="HOGENOM" id="CLU_2521300_0_0_4"/>
<protein>
    <submittedName>
        <fullName evidence="2">Uncharacterized protein</fullName>
    </submittedName>
</protein>
<name>E5ATC6_MYCRK</name>
<proteinExistence type="predicted"/>
<organism evidence="2 3">
    <name type="scientific">Mycetohabitans rhizoxinica (strain DSM 19002 / CIP 109453 / HKI 454)</name>
    <name type="common">Paraburkholderia rhizoxinica</name>
    <dbReference type="NCBI Taxonomy" id="882378"/>
    <lineage>
        <taxon>Bacteria</taxon>
        <taxon>Pseudomonadati</taxon>
        <taxon>Pseudomonadota</taxon>
        <taxon>Betaproteobacteria</taxon>
        <taxon>Burkholderiales</taxon>
        <taxon>Burkholderiaceae</taxon>
        <taxon>Mycetohabitans</taxon>
    </lineage>
</organism>
<dbReference type="KEGG" id="brh:RBRH_01395"/>
<accession>E5ATC6</accession>
<reference evidence="2 3" key="1">
    <citation type="journal article" date="2011" name="J. Bacteriol.">
        <title>Complete genome sequence of Burkholderia rhizoxinica, an endosymbiont of Rhizopus microsporus.</title>
        <authorList>
            <person name="Lackner G."/>
            <person name="Moebius N."/>
            <person name="Partida-Martinez L."/>
            <person name="Hertweck C."/>
        </authorList>
    </citation>
    <scope>NUCLEOTIDE SEQUENCE [LARGE SCALE GENOMIC DNA]</scope>
    <source>
        <strain evidence="3">DSM 19002 / CIP 109453 / HKI 454</strain>
    </source>
</reference>
<evidence type="ECO:0000313" key="2">
    <source>
        <dbReference type="EMBL" id="CBW75800.1"/>
    </source>
</evidence>
<feature type="region of interest" description="Disordered" evidence="1">
    <location>
        <begin position="1"/>
        <end position="27"/>
    </location>
</feature>
<evidence type="ECO:0000256" key="1">
    <source>
        <dbReference type="SAM" id="MobiDB-lite"/>
    </source>
</evidence>